<dbReference type="Proteomes" id="UP001218188">
    <property type="component" value="Unassembled WGS sequence"/>
</dbReference>
<evidence type="ECO:0000313" key="1">
    <source>
        <dbReference type="EMBL" id="KAJ7040662.1"/>
    </source>
</evidence>
<protein>
    <submittedName>
        <fullName evidence="1">Uncharacterized protein</fullName>
    </submittedName>
</protein>
<evidence type="ECO:0000313" key="2">
    <source>
        <dbReference type="Proteomes" id="UP001218188"/>
    </source>
</evidence>
<proteinExistence type="predicted"/>
<accession>A0AAD6TB48</accession>
<sequence length="267" mass="29959">MGLQARRVLTSFKTRNPFFTSRIMKNNFAIPEGCAWSSLWTYPGADIELQLVLLSPRGETQELKTSSRGPGKLHQRIYPRKLKDSVSISSPTGHTYRQLVVRWIFLTSFDPTPVYFVSCTDPSASRGGPWLEKPAKTVSKSQFADKDSNLISQIFGQNSDDEISKFRSQKSGQSVGEASRGLQAANRLKFVESFRDLETYASGYQAFERLRRADTAPGIDCLLAISRSTPLIFLLAQVRGSNDRTNQIDSAAERSTHVYTRGCRYNI</sequence>
<keyword evidence="2" id="KW-1185">Reference proteome</keyword>
<comment type="caution">
    <text evidence="1">The sequence shown here is derived from an EMBL/GenBank/DDBJ whole genome shotgun (WGS) entry which is preliminary data.</text>
</comment>
<name>A0AAD6TB48_9AGAR</name>
<gene>
    <name evidence="1" type="ORF">C8F04DRAFT_1081653</name>
</gene>
<organism evidence="1 2">
    <name type="scientific">Mycena alexandri</name>
    <dbReference type="NCBI Taxonomy" id="1745969"/>
    <lineage>
        <taxon>Eukaryota</taxon>
        <taxon>Fungi</taxon>
        <taxon>Dikarya</taxon>
        <taxon>Basidiomycota</taxon>
        <taxon>Agaricomycotina</taxon>
        <taxon>Agaricomycetes</taxon>
        <taxon>Agaricomycetidae</taxon>
        <taxon>Agaricales</taxon>
        <taxon>Marasmiineae</taxon>
        <taxon>Mycenaceae</taxon>
        <taxon>Mycena</taxon>
    </lineage>
</organism>
<dbReference type="AlphaFoldDB" id="A0AAD6TB48"/>
<dbReference type="EMBL" id="JARJCM010000020">
    <property type="protein sequence ID" value="KAJ7040662.1"/>
    <property type="molecule type" value="Genomic_DNA"/>
</dbReference>
<reference evidence="1" key="1">
    <citation type="submission" date="2023-03" db="EMBL/GenBank/DDBJ databases">
        <title>Massive genome expansion in bonnet fungi (Mycena s.s.) driven by repeated elements and novel gene families across ecological guilds.</title>
        <authorList>
            <consortium name="Lawrence Berkeley National Laboratory"/>
            <person name="Harder C.B."/>
            <person name="Miyauchi S."/>
            <person name="Viragh M."/>
            <person name="Kuo A."/>
            <person name="Thoen E."/>
            <person name="Andreopoulos B."/>
            <person name="Lu D."/>
            <person name="Skrede I."/>
            <person name="Drula E."/>
            <person name="Henrissat B."/>
            <person name="Morin E."/>
            <person name="Kohler A."/>
            <person name="Barry K."/>
            <person name="LaButti K."/>
            <person name="Morin E."/>
            <person name="Salamov A."/>
            <person name="Lipzen A."/>
            <person name="Mereny Z."/>
            <person name="Hegedus B."/>
            <person name="Baldrian P."/>
            <person name="Stursova M."/>
            <person name="Weitz H."/>
            <person name="Taylor A."/>
            <person name="Grigoriev I.V."/>
            <person name="Nagy L.G."/>
            <person name="Martin F."/>
            <person name="Kauserud H."/>
        </authorList>
    </citation>
    <scope>NUCLEOTIDE SEQUENCE</scope>
    <source>
        <strain evidence="1">CBHHK200</strain>
    </source>
</reference>